<dbReference type="Pfam" id="PF13499">
    <property type="entry name" value="EF-hand_7"/>
    <property type="match status" value="1"/>
</dbReference>
<protein>
    <submittedName>
        <fullName evidence="6">Calcium-binding protein CML45</fullName>
    </submittedName>
</protein>
<dbReference type="Gene3D" id="1.10.238.10">
    <property type="entry name" value="EF-hand"/>
    <property type="match status" value="1"/>
</dbReference>
<dbReference type="PROSITE" id="PS50222">
    <property type="entry name" value="EF_HAND_2"/>
    <property type="match status" value="2"/>
</dbReference>
<accession>A0AAD8GMG3</accession>
<keyword evidence="7" id="KW-1185">Reference proteome</keyword>
<keyword evidence="4" id="KW-1133">Transmembrane helix</keyword>
<dbReference type="CDD" id="cd00051">
    <property type="entry name" value="EFh"/>
    <property type="match status" value="1"/>
</dbReference>
<gene>
    <name evidence="6" type="ORF">POM88_054355</name>
</gene>
<name>A0AAD8GMG3_9APIA</name>
<evidence type="ECO:0000256" key="1">
    <source>
        <dbReference type="ARBA" id="ARBA00022723"/>
    </source>
</evidence>
<feature type="transmembrane region" description="Helical" evidence="4">
    <location>
        <begin position="23"/>
        <end position="45"/>
    </location>
</feature>
<evidence type="ECO:0000256" key="4">
    <source>
        <dbReference type="SAM" id="Phobius"/>
    </source>
</evidence>
<dbReference type="SMART" id="SM00054">
    <property type="entry name" value="EFh"/>
    <property type="match status" value="2"/>
</dbReference>
<keyword evidence="3" id="KW-0106">Calcium</keyword>
<keyword evidence="4" id="KW-0472">Membrane</keyword>
<evidence type="ECO:0000256" key="3">
    <source>
        <dbReference type="ARBA" id="ARBA00022837"/>
    </source>
</evidence>
<dbReference type="Proteomes" id="UP001237642">
    <property type="component" value="Unassembled WGS sequence"/>
</dbReference>
<feature type="domain" description="EF-hand" evidence="5">
    <location>
        <begin position="177"/>
        <end position="211"/>
    </location>
</feature>
<dbReference type="FunFam" id="1.10.238.10:FF:000302">
    <property type="entry name" value="Probable calcium-binding protein CML46"/>
    <property type="match status" value="1"/>
</dbReference>
<comment type="caution">
    <text evidence="6">The sequence shown here is derived from an EMBL/GenBank/DDBJ whole genome shotgun (WGS) entry which is preliminary data.</text>
</comment>
<feature type="domain" description="EF-hand" evidence="5">
    <location>
        <begin position="139"/>
        <end position="174"/>
    </location>
</feature>
<dbReference type="SUPFAM" id="SSF47473">
    <property type="entry name" value="EF-hand"/>
    <property type="match status" value="1"/>
</dbReference>
<organism evidence="6 7">
    <name type="scientific">Heracleum sosnowskyi</name>
    <dbReference type="NCBI Taxonomy" id="360622"/>
    <lineage>
        <taxon>Eukaryota</taxon>
        <taxon>Viridiplantae</taxon>
        <taxon>Streptophyta</taxon>
        <taxon>Embryophyta</taxon>
        <taxon>Tracheophyta</taxon>
        <taxon>Spermatophyta</taxon>
        <taxon>Magnoliopsida</taxon>
        <taxon>eudicotyledons</taxon>
        <taxon>Gunneridae</taxon>
        <taxon>Pentapetalae</taxon>
        <taxon>asterids</taxon>
        <taxon>campanulids</taxon>
        <taxon>Apiales</taxon>
        <taxon>Apiaceae</taxon>
        <taxon>Apioideae</taxon>
        <taxon>apioid superclade</taxon>
        <taxon>Tordylieae</taxon>
        <taxon>Tordyliinae</taxon>
        <taxon>Heracleum</taxon>
    </lineage>
</organism>
<dbReference type="InterPro" id="IPR002048">
    <property type="entry name" value="EF_hand_dom"/>
</dbReference>
<keyword evidence="2" id="KW-0677">Repeat</keyword>
<dbReference type="InterPro" id="IPR018247">
    <property type="entry name" value="EF_Hand_1_Ca_BS"/>
</dbReference>
<sequence>MSVLISYVDQYFPMDKLFSVQNIPLAILVVCLVEFIFFQIDLNCFQRVCKHFSRLFSSIQYQTVKLSDIFTEKVKLDDFEFTKRNPLLSQQVDDGSLCREDMEMVMGRLGFFCHPRQDKMLQQRLGIQHFSSMFQDNEPSLDEVKEAFDVFDLNRDGFIDAMELQRVLCVLGLSHQSQIENCKQMIREFDENRDGRIDFREFLKLMENSFC</sequence>
<keyword evidence="4" id="KW-0812">Transmembrane</keyword>
<dbReference type="PROSITE" id="PS00018">
    <property type="entry name" value="EF_HAND_1"/>
    <property type="match status" value="2"/>
</dbReference>
<reference evidence="6" key="1">
    <citation type="submission" date="2023-02" db="EMBL/GenBank/DDBJ databases">
        <title>Genome of toxic invasive species Heracleum sosnowskyi carries increased number of genes despite the absence of recent whole-genome duplications.</title>
        <authorList>
            <person name="Schelkunov M."/>
            <person name="Shtratnikova V."/>
            <person name="Makarenko M."/>
            <person name="Klepikova A."/>
            <person name="Omelchenko D."/>
            <person name="Novikova G."/>
            <person name="Obukhova E."/>
            <person name="Bogdanov V."/>
            <person name="Penin A."/>
            <person name="Logacheva M."/>
        </authorList>
    </citation>
    <scope>NUCLEOTIDE SEQUENCE</scope>
    <source>
        <strain evidence="6">Hsosn_3</strain>
        <tissue evidence="6">Leaf</tissue>
    </source>
</reference>
<evidence type="ECO:0000259" key="5">
    <source>
        <dbReference type="PROSITE" id="PS50222"/>
    </source>
</evidence>
<proteinExistence type="predicted"/>
<dbReference type="EMBL" id="JAUIZM010000037">
    <property type="protein sequence ID" value="KAK1351425.1"/>
    <property type="molecule type" value="Genomic_DNA"/>
</dbReference>
<dbReference type="InterPro" id="IPR039647">
    <property type="entry name" value="EF_hand_pair_protein_CML-like"/>
</dbReference>
<reference evidence="6" key="2">
    <citation type="submission" date="2023-05" db="EMBL/GenBank/DDBJ databases">
        <authorList>
            <person name="Schelkunov M.I."/>
        </authorList>
    </citation>
    <scope>NUCLEOTIDE SEQUENCE</scope>
    <source>
        <strain evidence="6">Hsosn_3</strain>
        <tissue evidence="6">Leaf</tissue>
    </source>
</reference>
<evidence type="ECO:0000313" key="7">
    <source>
        <dbReference type="Proteomes" id="UP001237642"/>
    </source>
</evidence>
<keyword evidence="1" id="KW-0479">Metal-binding</keyword>
<dbReference type="InterPro" id="IPR011992">
    <property type="entry name" value="EF-hand-dom_pair"/>
</dbReference>
<evidence type="ECO:0000313" key="6">
    <source>
        <dbReference type="EMBL" id="KAK1351425.1"/>
    </source>
</evidence>
<dbReference type="PANTHER" id="PTHR10891">
    <property type="entry name" value="EF-HAND CALCIUM-BINDING DOMAIN CONTAINING PROTEIN"/>
    <property type="match status" value="1"/>
</dbReference>
<evidence type="ECO:0000256" key="2">
    <source>
        <dbReference type="ARBA" id="ARBA00022737"/>
    </source>
</evidence>
<dbReference type="GO" id="GO:0005509">
    <property type="term" value="F:calcium ion binding"/>
    <property type="evidence" value="ECO:0007669"/>
    <property type="project" value="InterPro"/>
</dbReference>
<dbReference type="AlphaFoldDB" id="A0AAD8GMG3"/>